<keyword evidence="2" id="KW-1185">Reference proteome</keyword>
<dbReference type="EMBL" id="LYPB01000058">
    <property type="protein sequence ID" value="OAS19275.1"/>
    <property type="molecule type" value="Genomic_DNA"/>
</dbReference>
<name>A0A198ADW3_9BACL</name>
<sequence>MKYRVRTPKKLKNLIEVHADLAGDIANYMHPHPQGYCIAALMKALKVVTENTRCEAEALALIETCEQYLNDGTK</sequence>
<dbReference type="Proteomes" id="UP000078454">
    <property type="component" value="Unassembled WGS sequence"/>
</dbReference>
<protein>
    <submittedName>
        <fullName evidence="1">Uncharacterized protein</fullName>
    </submittedName>
</protein>
<reference evidence="1 2" key="1">
    <citation type="submission" date="2016-05" db="EMBL/GenBank/DDBJ databases">
        <title>Paenibacillus sp. 1ZS3-15 nov., isolated from the rhizosphere soil.</title>
        <authorList>
            <person name="Zhang X.X."/>
            <person name="Zhang J."/>
        </authorList>
    </citation>
    <scope>NUCLEOTIDE SEQUENCE [LARGE SCALE GENOMIC DNA]</scope>
    <source>
        <strain evidence="1 2">1ZS3-15</strain>
    </source>
</reference>
<comment type="caution">
    <text evidence="1">The sequence shown here is derived from an EMBL/GenBank/DDBJ whole genome shotgun (WGS) entry which is preliminary data.</text>
</comment>
<dbReference type="AlphaFoldDB" id="A0A198ADW3"/>
<accession>A0A198ADW3</accession>
<evidence type="ECO:0000313" key="2">
    <source>
        <dbReference type="Proteomes" id="UP000078454"/>
    </source>
</evidence>
<dbReference type="RefSeq" id="WP_068663673.1">
    <property type="nucleotide sequence ID" value="NZ_LYPB01000058.1"/>
</dbReference>
<organism evidence="1 2">
    <name type="scientific">Paenibacillus oryzisoli</name>
    <dbReference type="NCBI Taxonomy" id="1850517"/>
    <lineage>
        <taxon>Bacteria</taxon>
        <taxon>Bacillati</taxon>
        <taxon>Bacillota</taxon>
        <taxon>Bacilli</taxon>
        <taxon>Bacillales</taxon>
        <taxon>Paenibacillaceae</taxon>
        <taxon>Paenibacillus</taxon>
    </lineage>
</organism>
<evidence type="ECO:0000313" key="1">
    <source>
        <dbReference type="EMBL" id="OAS19275.1"/>
    </source>
</evidence>
<gene>
    <name evidence="1" type="ORF">A8708_26560</name>
</gene>
<dbReference type="STRING" id="1850517.A8708_26560"/>
<proteinExistence type="predicted"/>